<dbReference type="EMBL" id="JACAZI010000004">
    <property type="protein sequence ID" value="KAF7363032.1"/>
    <property type="molecule type" value="Genomic_DNA"/>
</dbReference>
<accession>A0A8H6YPZ9</accession>
<dbReference type="Proteomes" id="UP000620124">
    <property type="component" value="Unassembled WGS sequence"/>
</dbReference>
<gene>
    <name evidence="2" type="ORF">MVEN_00655000</name>
</gene>
<sequence length="425" mass="46743">MNVPPTAQEASPPSYAPNGDRDVRHRFPLLDKRGKPWGILDFGSGARSAKSIPLFYEDDIIHGSLEMDIEKGDSMRSVTVKVEGSVITGTMVDDRTRFLHLSTCLWTRKTSPPAVGHAIWPFSISLPREVTIPLSGQQSTFRMPQSFLERNARVTVLYEISVSLSRGMFRSDSKHDSDTFHAQSQTRPLPLRQRAYRLNRPLRGPTDDPEGWETSVTAMAHGYVFRTRQAVVQCTLSLARPLCYTRGSVIPCWITLTSGDAEALELYGAPDALTIHLRRCVRWKSADMPSMQQVQGNMSLTAVARAVWWMRSDDPRNDAYTRVLEGELRVPSDLACSSAMGSFSIAYAIALGPPDCVGFTPVDRDGDGSPLVSMPVGIATMYPANGPRPVAYAPPSYDNFTPHDVAGPSEGVIYTYGGGVNMGRT</sequence>
<comment type="caution">
    <text evidence="2">The sequence shown here is derived from an EMBL/GenBank/DDBJ whole genome shotgun (WGS) entry which is preliminary data.</text>
</comment>
<evidence type="ECO:0000256" key="1">
    <source>
        <dbReference type="SAM" id="MobiDB-lite"/>
    </source>
</evidence>
<feature type="region of interest" description="Disordered" evidence="1">
    <location>
        <begin position="1"/>
        <end position="23"/>
    </location>
</feature>
<name>A0A8H6YPZ9_9AGAR</name>
<reference evidence="2" key="1">
    <citation type="submission" date="2020-05" db="EMBL/GenBank/DDBJ databases">
        <title>Mycena genomes resolve the evolution of fungal bioluminescence.</title>
        <authorList>
            <person name="Tsai I.J."/>
        </authorList>
    </citation>
    <scope>NUCLEOTIDE SEQUENCE</scope>
    <source>
        <strain evidence="2">CCC161011</strain>
    </source>
</reference>
<evidence type="ECO:0000313" key="3">
    <source>
        <dbReference type="Proteomes" id="UP000620124"/>
    </source>
</evidence>
<protein>
    <recommendedName>
        <fullName evidence="4">Arrestin-like N-terminal domain-containing protein</fullName>
    </recommendedName>
</protein>
<evidence type="ECO:0000313" key="2">
    <source>
        <dbReference type="EMBL" id="KAF7363032.1"/>
    </source>
</evidence>
<dbReference type="AlphaFoldDB" id="A0A8H6YPZ9"/>
<proteinExistence type="predicted"/>
<organism evidence="2 3">
    <name type="scientific">Mycena venus</name>
    <dbReference type="NCBI Taxonomy" id="2733690"/>
    <lineage>
        <taxon>Eukaryota</taxon>
        <taxon>Fungi</taxon>
        <taxon>Dikarya</taxon>
        <taxon>Basidiomycota</taxon>
        <taxon>Agaricomycotina</taxon>
        <taxon>Agaricomycetes</taxon>
        <taxon>Agaricomycetidae</taxon>
        <taxon>Agaricales</taxon>
        <taxon>Marasmiineae</taxon>
        <taxon>Mycenaceae</taxon>
        <taxon>Mycena</taxon>
    </lineage>
</organism>
<dbReference type="InterPro" id="IPR014752">
    <property type="entry name" value="Arrestin-like_C"/>
</dbReference>
<dbReference type="Gene3D" id="2.60.40.640">
    <property type="match status" value="1"/>
</dbReference>
<dbReference type="OrthoDB" id="3162660at2759"/>
<evidence type="ECO:0008006" key="4">
    <source>
        <dbReference type="Google" id="ProtNLM"/>
    </source>
</evidence>
<keyword evidence="3" id="KW-1185">Reference proteome</keyword>